<protein>
    <submittedName>
        <fullName evidence="2">Ig-like domain-containing protein</fullName>
    </submittedName>
</protein>
<dbReference type="Proteomes" id="UP000095287">
    <property type="component" value="Unplaced"/>
</dbReference>
<evidence type="ECO:0000313" key="2">
    <source>
        <dbReference type="WBParaSite" id="L893_g13167.t1"/>
    </source>
</evidence>
<dbReference type="WBParaSite" id="L893_g13167.t1">
    <property type="protein sequence ID" value="L893_g13167.t1"/>
    <property type="gene ID" value="L893_g13167"/>
</dbReference>
<sequence length="91" mass="10492">MNAKLLEVTLDTWSKLDNDTTFEVAGIWSEDVEDLLSIPLPPNVTRAEPKMDDEKVSIIKWSKEDGVTLQCKINWEFHLIEFERSAITIDK</sequence>
<keyword evidence="1" id="KW-1185">Reference proteome</keyword>
<proteinExistence type="predicted"/>
<name>A0A1I7Y750_9BILA</name>
<accession>A0A1I7Y750</accession>
<evidence type="ECO:0000313" key="1">
    <source>
        <dbReference type="Proteomes" id="UP000095287"/>
    </source>
</evidence>
<dbReference type="AlphaFoldDB" id="A0A1I7Y750"/>
<reference evidence="2" key="1">
    <citation type="submission" date="2016-11" db="UniProtKB">
        <authorList>
            <consortium name="WormBaseParasite"/>
        </authorList>
    </citation>
    <scope>IDENTIFICATION</scope>
</reference>
<organism evidence="1 2">
    <name type="scientific">Steinernema glaseri</name>
    <dbReference type="NCBI Taxonomy" id="37863"/>
    <lineage>
        <taxon>Eukaryota</taxon>
        <taxon>Metazoa</taxon>
        <taxon>Ecdysozoa</taxon>
        <taxon>Nematoda</taxon>
        <taxon>Chromadorea</taxon>
        <taxon>Rhabditida</taxon>
        <taxon>Tylenchina</taxon>
        <taxon>Panagrolaimomorpha</taxon>
        <taxon>Strongyloidoidea</taxon>
        <taxon>Steinernematidae</taxon>
        <taxon>Steinernema</taxon>
    </lineage>
</organism>